<protein>
    <submittedName>
        <fullName evidence="1">Uncharacterized protein</fullName>
    </submittedName>
</protein>
<proteinExistence type="predicted"/>
<gene>
    <name evidence="1" type="ORF">CFIO01_08913</name>
</gene>
<dbReference type="HOGENOM" id="CLU_1992443_0_0_1"/>
<dbReference type="Proteomes" id="UP000020467">
    <property type="component" value="Unassembled WGS sequence"/>
</dbReference>
<dbReference type="KEGG" id="cfj:CFIO01_08913"/>
<keyword evidence="2" id="KW-1185">Reference proteome</keyword>
<evidence type="ECO:0000313" key="2">
    <source>
        <dbReference type="Proteomes" id="UP000020467"/>
    </source>
</evidence>
<organism evidence="1 2">
    <name type="scientific">Colletotrichum fioriniae PJ7</name>
    <dbReference type="NCBI Taxonomy" id="1445577"/>
    <lineage>
        <taxon>Eukaryota</taxon>
        <taxon>Fungi</taxon>
        <taxon>Dikarya</taxon>
        <taxon>Ascomycota</taxon>
        <taxon>Pezizomycotina</taxon>
        <taxon>Sordariomycetes</taxon>
        <taxon>Hypocreomycetidae</taxon>
        <taxon>Glomerellales</taxon>
        <taxon>Glomerellaceae</taxon>
        <taxon>Colletotrichum</taxon>
        <taxon>Colletotrichum acutatum species complex</taxon>
    </lineage>
</organism>
<accession>A0A010S8J9</accession>
<evidence type="ECO:0000313" key="1">
    <source>
        <dbReference type="EMBL" id="EXF81008.1"/>
    </source>
</evidence>
<reference evidence="1 2" key="1">
    <citation type="submission" date="2014-02" db="EMBL/GenBank/DDBJ databases">
        <title>The genome sequence of Colletotrichum fioriniae PJ7.</title>
        <authorList>
            <person name="Baroncelli R."/>
            <person name="Thon M.R."/>
        </authorList>
    </citation>
    <scope>NUCLEOTIDE SEQUENCE [LARGE SCALE GENOMIC DNA]</scope>
    <source>
        <strain evidence="1 2">PJ7</strain>
    </source>
</reference>
<name>A0A010S8J9_9PEZI</name>
<dbReference type="EMBL" id="JARH01000409">
    <property type="protein sequence ID" value="EXF81008.1"/>
    <property type="molecule type" value="Genomic_DNA"/>
</dbReference>
<comment type="caution">
    <text evidence="1">The sequence shown here is derived from an EMBL/GenBank/DDBJ whole genome shotgun (WGS) entry which is preliminary data.</text>
</comment>
<sequence length="125" mass="14132">MCFRQVAARGDYSPKNRGVILKTLTLADAAWVEVGKLIADPSQAKGSKGAALNQIQVQELAMIREHIHLQILVSVRAFSQMNPALKRPRSLQWPSHEKPPDFRADDGLIFERRKLLLLFLQNPYS</sequence>
<dbReference type="AlphaFoldDB" id="A0A010S8J9"/>